<feature type="short sequence motif" description="GXSXG" evidence="4">
    <location>
        <begin position="39"/>
        <end position="43"/>
    </location>
</feature>
<dbReference type="PANTHER" id="PTHR14226:SF76">
    <property type="entry name" value="NTE FAMILY PROTEIN RSSA"/>
    <property type="match status" value="1"/>
</dbReference>
<evidence type="ECO:0000313" key="6">
    <source>
        <dbReference type="EMBL" id="QOP45226.1"/>
    </source>
</evidence>
<dbReference type="AlphaFoldDB" id="A0A7M1B6U2"/>
<feature type="active site" description="Proton acceptor" evidence="4">
    <location>
        <position position="154"/>
    </location>
</feature>
<feature type="active site" description="Nucleophile" evidence="4">
    <location>
        <position position="41"/>
    </location>
</feature>
<dbReference type="InterPro" id="IPR016035">
    <property type="entry name" value="Acyl_Trfase/lysoPLipase"/>
</dbReference>
<evidence type="ECO:0000256" key="3">
    <source>
        <dbReference type="ARBA" id="ARBA00023098"/>
    </source>
</evidence>
<evidence type="ECO:0000256" key="1">
    <source>
        <dbReference type="ARBA" id="ARBA00022801"/>
    </source>
</evidence>
<keyword evidence="7" id="KW-1185">Reference proteome</keyword>
<dbReference type="PROSITE" id="PS51635">
    <property type="entry name" value="PNPLA"/>
    <property type="match status" value="1"/>
</dbReference>
<dbReference type="InterPro" id="IPR002641">
    <property type="entry name" value="PNPLA_dom"/>
</dbReference>
<evidence type="ECO:0000256" key="4">
    <source>
        <dbReference type="PROSITE-ProRule" id="PRU01161"/>
    </source>
</evidence>
<evidence type="ECO:0000313" key="7">
    <source>
        <dbReference type="Proteomes" id="UP000593580"/>
    </source>
</evidence>
<feature type="domain" description="PNPLA" evidence="5">
    <location>
        <begin position="8"/>
        <end position="167"/>
    </location>
</feature>
<keyword evidence="3 4" id="KW-0443">Lipid metabolism</keyword>
<comment type="caution">
    <text evidence="4">Lacks conserved residue(s) required for the propagation of feature annotation.</text>
</comment>
<dbReference type="PANTHER" id="PTHR14226">
    <property type="entry name" value="NEUROPATHY TARGET ESTERASE/SWISS CHEESE D.MELANOGASTER"/>
    <property type="match status" value="1"/>
</dbReference>
<dbReference type="SUPFAM" id="SSF52151">
    <property type="entry name" value="FabD/lysophospholipase-like"/>
    <property type="match status" value="1"/>
</dbReference>
<gene>
    <name evidence="6" type="ORF">FM071_02560</name>
</gene>
<dbReference type="GO" id="GO:0008233">
    <property type="term" value="F:peptidase activity"/>
    <property type="evidence" value="ECO:0007669"/>
    <property type="project" value="UniProtKB-KW"/>
</dbReference>
<keyword evidence="1 4" id="KW-0378">Hydrolase</keyword>
<protein>
    <submittedName>
        <fullName evidence="6">Serine protease</fullName>
    </submittedName>
</protein>
<feature type="short sequence motif" description="DGA/G" evidence="4">
    <location>
        <begin position="154"/>
        <end position="156"/>
    </location>
</feature>
<dbReference type="Gene3D" id="3.40.1090.10">
    <property type="entry name" value="Cytosolic phospholipase A2 catalytic domain"/>
    <property type="match status" value="2"/>
</dbReference>
<dbReference type="GO" id="GO:0006508">
    <property type="term" value="P:proteolysis"/>
    <property type="evidence" value="ECO:0007669"/>
    <property type="project" value="UniProtKB-KW"/>
</dbReference>
<dbReference type="EMBL" id="CP041406">
    <property type="protein sequence ID" value="QOP45226.1"/>
    <property type="molecule type" value="Genomic_DNA"/>
</dbReference>
<dbReference type="InterPro" id="IPR050301">
    <property type="entry name" value="NTE"/>
</dbReference>
<dbReference type="Pfam" id="PF01734">
    <property type="entry name" value="Patatin"/>
    <property type="match status" value="1"/>
</dbReference>
<accession>A0A7M1B6U2</accession>
<sequence length="291" mass="32151">MKEKTISLVLGSGGARGITHIGIIKWLEENGYEIKSISGCSMGALVGGFYAAGKLDAYAQWLENIDVLDMLKLLDFKGSGGFVSGTRLMQKLQELIGEHNIESLPIKFTAVATDIDTQKEVWINEGPLLDAIRASISLPLFFTPFTYKGKRVVDGGVLNPVPIAPTFHDATDLTISVNLGGEAMQKPLLEKEEKSQKSFKNIIDNYLNRISLPDSFIKENGMYAVANRSFETMQSSIARMKLAAYPSDVEIDIPINLCGTFEFNRAKELIEYGYNICETIDELKEHNGKSI</sequence>
<dbReference type="RefSeq" id="WP_193111477.1">
    <property type="nucleotide sequence ID" value="NZ_CP041406.1"/>
</dbReference>
<evidence type="ECO:0000256" key="2">
    <source>
        <dbReference type="ARBA" id="ARBA00022963"/>
    </source>
</evidence>
<dbReference type="Proteomes" id="UP000593580">
    <property type="component" value="Chromosome"/>
</dbReference>
<keyword evidence="2 4" id="KW-0442">Lipid degradation</keyword>
<dbReference type="KEGG" id="spal:FM071_02560"/>
<organism evidence="6 7">
    <name type="scientific">Sulfurimonas paralvinellae</name>
    <dbReference type="NCBI Taxonomy" id="317658"/>
    <lineage>
        <taxon>Bacteria</taxon>
        <taxon>Pseudomonadati</taxon>
        <taxon>Campylobacterota</taxon>
        <taxon>Epsilonproteobacteria</taxon>
        <taxon>Campylobacterales</taxon>
        <taxon>Sulfurimonadaceae</taxon>
        <taxon>Sulfurimonas</taxon>
    </lineage>
</organism>
<proteinExistence type="predicted"/>
<reference evidence="6 7" key="1">
    <citation type="submission" date="2019-07" db="EMBL/GenBank/DDBJ databases">
        <title>Sulfurimonas paralvinellae sp. nov., a novel mesophilic, hydrogen- and sulfur-oxidizing chemolithoautotroph within the Epsilonproteo- bacteria isolated from a deep-sea hydrothermal vent polychaete nest, reclassification of Thiomicrospira denitrificans as Sulfurimonas denitrificans comb. nov. and emended description of the genus Sulfurimonas.</title>
        <authorList>
            <person name="Wang S."/>
            <person name="Jiang L."/>
            <person name="Shao Z."/>
        </authorList>
    </citation>
    <scope>NUCLEOTIDE SEQUENCE [LARGE SCALE GENOMIC DNA]</scope>
    <source>
        <strain evidence="6 7">GO25</strain>
    </source>
</reference>
<keyword evidence="6" id="KW-0645">Protease</keyword>
<name>A0A7M1B6U2_9BACT</name>
<evidence type="ECO:0000259" key="5">
    <source>
        <dbReference type="PROSITE" id="PS51635"/>
    </source>
</evidence>
<dbReference type="GO" id="GO:0016042">
    <property type="term" value="P:lipid catabolic process"/>
    <property type="evidence" value="ECO:0007669"/>
    <property type="project" value="UniProtKB-UniRule"/>
</dbReference>